<gene>
    <name evidence="2" type="ORF">H8699_02520</name>
</gene>
<feature type="signal peptide" evidence="1">
    <location>
        <begin position="1"/>
        <end position="20"/>
    </location>
</feature>
<feature type="chain" id="PRO_5038951340" evidence="1">
    <location>
        <begin position="21"/>
        <end position="452"/>
    </location>
</feature>
<sequence length="452" mass="51726">MKKIMCGLLACVALMGAVTAANLLSEPGQSSVSAAQNAQSTAQEQRQPGELPVLRIDTQGERIYKESTTWADVSIEEQSGGKNAFETLATVKLRGNSSYYIFDKRQYRLKLYKSQTNDRDYGLFGMGEHSEWVLYGPFLDRSLVRNKLVYDLSREMMDWAPDSRYCEVYVNGEYQGVYLAVEPVTNGKARLNLYEFGLLTGETAYVLKRDRSGTEENVIDDYGTREGKTDNELSVVYPSASKLTQNQMSWIEKDISTFEQNLYSDGFKDAARGYAAYIDVDSFVDYYLINELAMIPDATHLSTYIYKNIGGKLKLAVWDFNNGFDNYPWTDYDTDRFFVADGNWYDRLLQDRAFVDKIVARYRELRQGQWSDEELLARIDGYVEALGDAPQRNFEVWGYTFEEDLLSKDEQGNSRDPESFEDAVSDLKACLQERTAFLDANIDQLYTYCVDE</sequence>
<keyword evidence="2" id="KW-0808">Transferase</keyword>
<evidence type="ECO:0000313" key="3">
    <source>
        <dbReference type="Proteomes" id="UP000654279"/>
    </source>
</evidence>
<dbReference type="AlphaFoldDB" id="A0A926CZN8"/>
<accession>A0A926CZN8</accession>
<keyword evidence="3" id="KW-1185">Reference proteome</keyword>
<organism evidence="2 3">
    <name type="scientific">Luoshenia tenuis</name>
    <dbReference type="NCBI Taxonomy" id="2763654"/>
    <lineage>
        <taxon>Bacteria</taxon>
        <taxon>Bacillati</taxon>
        <taxon>Bacillota</taxon>
        <taxon>Clostridia</taxon>
        <taxon>Christensenellales</taxon>
        <taxon>Christensenellaceae</taxon>
        <taxon>Luoshenia</taxon>
    </lineage>
</organism>
<evidence type="ECO:0000313" key="2">
    <source>
        <dbReference type="EMBL" id="MBC8528314.1"/>
    </source>
</evidence>
<proteinExistence type="predicted"/>
<dbReference type="Proteomes" id="UP000654279">
    <property type="component" value="Unassembled WGS sequence"/>
</dbReference>
<evidence type="ECO:0000256" key="1">
    <source>
        <dbReference type="SAM" id="SignalP"/>
    </source>
</evidence>
<reference evidence="2" key="1">
    <citation type="submission" date="2020-08" db="EMBL/GenBank/DDBJ databases">
        <title>Genome public.</title>
        <authorList>
            <person name="Liu C."/>
            <person name="Sun Q."/>
        </authorList>
    </citation>
    <scope>NUCLEOTIDE SEQUENCE</scope>
    <source>
        <strain evidence="2">NSJ-44</strain>
    </source>
</reference>
<dbReference type="InterPro" id="IPR014867">
    <property type="entry name" value="Spore_coat_CotH_CotH2/3/7"/>
</dbReference>
<dbReference type="GO" id="GO:0016301">
    <property type="term" value="F:kinase activity"/>
    <property type="evidence" value="ECO:0007669"/>
    <property type="project" value="UniProtKB-KW"/>
</dbReference>
<protein>
    <submittedName>
        <fullName evidence="2">CotH kinase family protein</fullName>
    </submittedName>
</protein>
<comment type="caution">
    <text evidence="2">The sequence shown here is derived from an EMBL/GenBank/DDBJ whole genome shotgun (WGS) entry which is preliminary data.</text>
</comment>
<dbReference type="EMBL" id="JACRSO010000001">
    <property type="protein sequence ID" value="MBC8528314.1"/>
    <property type="molecule type" value="Genomic_DNA"/>
</dbReference>
<keyword evidence="2" id="KW-0418">Kinase</keyword>
<dbReference type="Pfam" id="PF08757">
    <property type="entry name" value="CotH"/>
    <property type="match status" value="1"/>
</dbReference>
<keyword evidence="1" id="KW-0732">Signal</keyword>
<name>A0A926CZN8_9FIRM</name>
<dbReference type="RefSeq" id="WP_249284341.1">
    <property type="nucleotide sequence ID" value="NZ_JACRSO010000001.1"/>
</dbReference>